<evidence type="ECO:0000313" key="4">
    <source>
        <dbReference type="EMBL" id="REL36562.1"/>
    </source>
</evidence>
<dbReference type="SUPFAM" id="SSF53756">
    <property type="entry name" value="UDP-Glycosyltransferase/glycogen phosphorylase"/>
    <property type="match status" value="1"/>
</dbReference>
<feature type="domain" description="Glycosyl transferase family 1" evidence="3">
    <location>
        <begin position="220"/>
        <end position="383"/>
    </location>
</feature>
<keyword evidence="1" id="KW-0328">Glycosyltransferase</keyword>
<evidence type="ECO:0000259" key="3">
    <source>
        <dbReference type="Pfam" id="PF00534"/>
    </source>
</evidence>
<dbReference type="Gene3D" id="3.40.50.2000">
    <property type="entry name" value="Glycogen Phosphorylase B"/>
    <property type="match status" value="2"/>
</dbReference>
<evidence type="ECO:0000256" key="1">
    <source>
        <dbReference type="ARBA" id="ARBA00022676"/>
    </source>
</evidence>
<dbReference type="PANTHER" id="PTHR12526">
    <property type="entry name" value="GLYCOSYLTRANSFERASE"/>
    <property type="match status" value="1"/>
</dbReference>
<dbReference type="CDD" id="cd03801">
    <property type="entry name" value="GT4_PimA-like"/>
    <property type="match status" value="1"/>
</dbReference>
<sequence length="405" mass="46467">MKVLISAYACEPNRGSEAEVGWRWALENINAEHDVWVLTRRNNKPVIEDFLKSSCQANNINFIYYDLPVLILKFKQVGNLVHLYYLLWQWGAYKVAKLYHAEHKFDLVHHVTFVSVRQPSFMGGLGIPFIFGPVGGGESSPKALRKWYSAKGKWRDALRDAMNAFIKFDPFMHSTFKHADRIFTTSSQTKNLIPKRYHYKTDVRLAITTEQLDKPVKAKVLRRTKFKLLFVGRFVYLKGLPILFRALQKLNVMGERVELTLIGKGEDQKVLCELAKSLNIEKQIIWINWLPHEKLIEEYQHYDAFAFPSLRDSGGLVLLEAMKNALPVLCFDLGGPNTIIDNTSGIKISSRNLSSDQAVDAWVDAIKKISRDNALYHKLSYGALLRVSAFTSESLRRDVYQRLGL</sequence>
<dbReference type="RefSeq" id="WP_116001228.1">
    <property type="nucleotide sequence ID" value="NZ_QUOV01000001.1"/>
</dbReference>
<name>A0A3E0ULF2_9GAMM</name>
<keyword evidence="2 4" id="KW-0808">Transferase</keyword>
<proteinExistence type="predicted"/>
<dbReference type="EMBL" id="QUOV01000001">
    <property type="protein sequence ID" value="REL36562.1"/>
    <property type="molecule type" value="Genomic_DNA"/>
</dbReference>
<organism evidence="4 5">
    <name type="scientific">Thalassotalea euphylliae</name>
    <dbReference type="NCBI Taxonomy" id="1655234"/>
    <lineage>
        <taxon>Bacteria</taxon>
        <taxon>Pseudomonadati</taxon>
        <taxon>Pseudomonadota</taxon>
        <taxon>Gammaproteobacteria</taxon>
        <taxon>Alteromonadales</taxon>
        <taxon>Colwelliaceae</taxon>
        <taxon>Thalassotalea</taxon>
    </lineage>
</organism>
<reference evidence="4 5" key="1">
    <citation type="submission" date="2018-08" db="EMBL/GenBank/DDBJ databases">
        <title>Thalassotalea euphylliae genome.</title>
        <authorList>
            <person name="Summers S."/>
            <person name="Rice S.A."/>
            <person name="Freckelton M.L."/>
            <person name="Nedved B.T."/>
            <person name="Hadfield M.G."/>
        </authorList>
    </citation>
    <scope>NUCLEOTIDE SEQUENCE [LARGE SCALE GENOMIC DNA]</scope>
    <source>
        <strain evidence="4 5">H2</strain>
    </source>
</reference>
<dbReference type="Pfam" id="PF00534">
    <property type="entry name" value="Glycos_transf_1"/>
    <property type="match status" value="1"/>
</dbReference>
<evidence type="ECO:0000256" key="2">
    <source>
        <dbReference type="ARBA" id="ARBA00022679"/>
    </source>
</evidence>
<dbReference type="GO" id="GO:1901135">
    <property type="term" value="P:carbohydrate derivative metabolic process"/>
    <property type="evidence" value="ECO:0007669"/>
    <property type="project" value="UniProtKB-ARBA"/>
</dbReference>
<dbReference type="PANTHER" id="PTHR12526:SF510">
    <property type="entry name" value="D-INOSITOL 3-PHOSPHATE GLYCOSYLTRANSFERASE"/>
    <property type="match status" value="1"/>
</dbReference>
<protein>
    <submittedName>
        <fullName evidence="4">Glycosyltransferase</fullName>
    </submittedName>
</protein>
<comment type="caution">
    <text evidence="4">The sequence shown here is derived from an EMBL/GenBank/DDBJ whole genome shotgun (WGS) entry which is preliminary data.</text>
</comment>
<dbReference type="AlphaFoldDB" id="A0A3E0ULF2"/>
<evidence type="ECO:0000313" key="5">
    <source>
        <dbReference type="Proteomes" id="UP000256999"/>
    </source>
</evidence>
<accession>A0A3E0ULF2</accession>
<gene>
    <name evidence="4" type="ORF">DXX92_15255</name>
</gene>
<dbReference type="OrthoDB" id="8756565at2"/>
<dbReference type="InterPro" id="IPR001296">
    <property type="entry name" value="Glyco_trans_1"/>
</dbReference>
<dbReference type="GO" id="GO:0016757">
    <property type="term" value="F:glycosyltransferase activity"/>
    <property type="evidence" value="ECO:0007669"/>
    <property type="project" value="UniProtKB-KW"/>
</dbReference>
<dbReference type="Proteomes" id="UP000256999">
    <property type="component" value="Unassembled WGS sequence"/>
</dbReference>